<accession>A0ACD5W7R2</accession>
<organism evidence="1 2">
    <name type="scientific">Avena sativa</name>
    <name type="common">Oat</name>
    <dbReference type="NCBI Taxonomy" id="4498"/>
    <lineage>
        <taxon>Eukaryota</taxon>
        <taxon>Viridiplantae</taxon>
        <taxon>Streptophyta</taxon>
        <taxon>Embryophyta</taxon>
        <taxon>Tracheophyta</taxon>
        <taxon>Spermatophyta</taxon>
        <taxon>Magnoliopsida</taxon>
        <taxon>Liliopsida</taxon>
        <taxon>Poales</taxon>
        <taxon>Poaceae</taxon>
        <taxon>BOP clade</taxon>
        <taxon>Pooideae</taxon>
        <taxon>Poodae</taxon>
        <taxon>Poeae</taxon>
        <taxon>Poeae Chloroplast Group 1 (Aveneae type)</taxon>
        <taxon>Aveninae</taxon>
        <taxon>Avena</taxon>
    </lineage>
</organism>
<sequence length="432" mass="48802">MKKAPVTAATGALGPVIAKLSALLGSEYKLRWRTRRDVKFIRSKLKPVHSLLWNIWEREELDEESWALKIEALDLADDVDDSIVDFMLSLERSRSNKRLVQTKIKASPFRDFKKRASDVSGRCCSKWKKKPFSSLLSCEKIATDDNSSPGKPRAYPFVRKDASEHVGMVEPRDELILHLVGDDESTPVELQLKMAFIHGMAGMGKTTLADLVYQDIGNKFQSRAFVSVTRPGGNMREVLQGILEQLGANISVPLAGIEAATEEEQFIDTILNFLEDKRYLVIIDDIWNWREWEMIMKSLPENNLGSRIVGTTRINAVAEKWWGGEDSNVSNSLLYEMLPLWNKWEHEWIYESGNEDISTGMVELKADLVGEGFDYEHPIVYMCGGMPLALQCMLSAVAQEREKQAQAGLCAKACDVQDEVQKQVMENGIQIL</sequence>
<keyword evidence="2" id="KW-1185">Reference proteome</keyword>
<evidence type="ECO:0000313" key="1">
    <source>
        <dbReference type="EnsemblPlants" id="AVESA.00010b.r2.4AG0586680.1.CDS"/>
    </source>
</evidence>
<dbReference type="EnsemblPlants" id="AVESA.00010b.r2.4AG0586680.1">
    <property type="protein sequence ID" value="AVESA.00010b.r2.4AG0586680.1.CDS"/>
    <property type="gene ID" value="AVESA.00010b.r2.4AG0586680"/>
</dbReference>
<dbReference type="Proteomes" id="UP001732700">
    <property type="component" value="Chromosome 4A"/>
</dbReference>
<proteinExistence type="predicted"/>
<evidence type="ECO:0000313" key="2">
    <source>
        <dbReference type="Proteomes" id="UP001732700"/>
    </source>
</evidence>
<name>A0ACD5W7R2_AVESA</name>
<reference evidence="1" key="2">
    <citation type="submission" date="2025-09" db="UniProtKB">
        <authorList>
            <consortium name="EnsemblPlants"/>
        </authorList>
    </citation>
    <scope>IDENTIFICATION</scope>
</reference>
<protein>
    <submittedName>
        <fullName evidence="1">Uncharacterized protein</fullName>
    </submittedName>
</protein>
<reference evidence="1" key="1">
    <citation type="submission" date="2021-05" db="EMBL/GenBank/DDBJ databases">
        <authorList>
            <person name="Scholz U."/>
            <person name="Mascher M."/>
            <person name="Fiebig A."/>
        </authorList>
    </citation>
    <scope>NUCLEOTIDE SEQUENCE [LARGE SCALE GENOMIC DNA]</scope>
</reference>